<dbReference type="CDD" id="cd02892">
    <property type="entry name" value="SQCY_1"/>
    <property type="match status" value="1"/>
</dbReference>
<dbReference type="InterPro" id="IPR032696">
    <property type="entry name" value="SQ_cyclase_C"/>
</dbReference>
<dbReference type="GO" id="GO:0031559">
    <property type="term" value="F:oxidosqualene cyclase activity"/>
    <property type="evidence" value="ECO:0007669"/>
    <property type="project" value="UniProtKB-ARBA"/>
</dbReference>
<organism evidence="7 8">
    <name type="scientific">Eruca vesicaria subsp. sativa</name>
    <name type="common">Garden rocket</name>
    <name type="synonym">Eruca sativa</name>
    <dbReference type="NCBI Taxonomy" id="29727"/>
    <lineage>
        <taxon>Eukaryota</taxon>
        <taxon>Viridiplantae</taxon>
        <taxon>Streptophyta</taxon>
        <taxon>Embryophyta</taxon>
        <taxon>Tracheophyta</taxon>
        <taxon>Spermatophyta</taxon>
        <taxon>Magnoliopsida</taxon>
        <taxon>eudicotyledons</taxon>
        <taxon>Gunneridae</taxon>
        <taxon>Pentapetalae</taxon>
        <taxon>rosids</taxon>
        <taxon>malvids</taxon>
        <taxon>Brassicales</taxon>
        <taxon>Brassicaceae</taxon>
        <taxon>Brassiceae</taxon>
        <taxon>Eruca</taxon>
    </lineage>
</organism>
<protein>
    <recommendedName>
        <fullName evidence="4">Terpene cyclase/mutase family member</fullName>
        <ecNumber evidence="4">5.4.99.-</ecNumber>
    </recommendedName>
</protein>
<dbReference type="FunFam" id="1.50.10.20:FF:000002">
    <property type="entry name" value="Terpene cyclase/mutase family member"/>
    <property type="match status" value="1"/>
</dbReference>
<evidence type="ECO:0000313" key="7">
    <source>
        <dbReference type="EMBL" id="CAH8357721.1"/>
    </source>
</evidence>
<dbReference type="PANTHER" id="PTHR11764">
    <property type="entry name" value="TERPENE CYCLASE/MUTASE FAMILY MEMBER"/>
    <property type="match status" value="1"/>
</dbReference>
<dbReference type="InterPro" id="IPR002365">
    <property type="entry name" value="Terpene_synthase_CS"/>
</dbReference>
<dbReference type="SFLD" id="SFLDG01016">
    <property type="entry name" value="Prenyltransferase_Like_2"/>
    <property type="match status" value="1"/>
</dbReference>
<keyword evidence="8" id="KW-1185">Reference proteome</keyword>
<evidence type="ECO:0000313" key="8">
    <source>
        <dbReference type="Proteomes" id="UP001642260"/>
    </source>
</evidence>
<proteinExistence type="inferred from homology"/>
<keyword evidence="3 4" id="KW-0413">Isomerase</keyword>
<feature type="domain" description="Squalene cyclase N-terminal" evidence="6">
    <location>
        <begin position="109"/>
        <end position="364"/>
    </location>
</feature>
<evidence type="ECO:0000259" key="5">
    <source>
        <dbReference type="Pfam" id="PF13243"/>
    </source>
</evidence>
<evidence type="ECO:0000259" key="6">
    <source>
        <dbReference type="Pfam" id="PF13249"/>
    </source>
</evidence>
<evidence type="ECO:0000256" key="2">
    <source>
        <dbReference type="ARBA" id="ARBA00022737"/>
    </source>
</evidence>
<dbReference type="FunFam" id="1.50.10.20:FF:000011">
    <property type="entry name" value="Terpene cyclase/mutase family member"/>
    <property type="match status" value="1"/>
</dbReference>
<dbReference type="AlphaFoldDB" id="A0ABC8KPB9"/>
<dbReference type="Proteomes" id="UP001642260">
    <property type="component" value="Unassembled WGS sequence"/>
</dbReference>
<dbReference type="SUPFAM" id="SSF48239">
    <property type="entry name" value="Terpenoid cyclases/Protein prenyltransferases"/>
    <property type="match status" value="2"/>
</dbReference>
<dbReference type="Pfam" id="PF13243">
    <property type="entry name" value="SQHop_cyclase_C"/>
    <property type="match status" value="1"/>
</dbReference>
<dbReference type="PROSITE" id="PS01074">
    <property type="entry name" value="TERPENE_SYNTHASES"/>
    <property type="match status" value="1"/>
</dbReference>
<dbReference type="EC" id="5.4.99.-" evidence="4"/>
<sequence length="794" mass="91079">MHRILIMWKLKIGKGNGEDRHLFSSNNFIGRQTWEFDYKAGTPEERAAVEEARRSFFDNRFRVKACSDVLWRMQFLKETKFEQVIPPVKISDGDNITYENATKALRRGVSFFSALQASDGHWPGEIAGPLFFLPPLVFCLYITGHLEEIFHAEHRKEMLRYIYCHQNEDGGWGLHIESKSVMFSTALNYICLRMLGVASDGGQENACRRARQWILDHGGVTYIPSWGKVWLSILGIYDWSGTNPMPPEMWLLPSFLPIHLGKLLCYTRMVYMPMSYLYGKRFVGPITPLIIQLREELHVQPYEEINWNKARRLCAKEDTYYPHPLVQDLIWDTLHIVAEPFLTSWPLNKLVREKALQVAMKHIHYEDENSHYITIGCIEKVKHLSKPFNYACILSERLHVQNSMQVLCMLACWIENPDGDHFKKHLSRLSDYIWVAEDGLKMQSFGSQLWETGFAIQALLASDLCDETDEVLRRGHNYIKISQVRENPSGDFKSMYRHSSKGAWTFSDRDHGWQVSDCTAEALKCCLLLSIMPADVVGQKMDPEHLYDSVNLLLSLQSKNGGLTAWEPACAPKWLELLNPTDFFANVMSEGEYVECTSSVIQALVMFKQLYPEHRIKEITKSIEKAGKFIESIQMPDGSWYGNWGICFTYGTWFALSGLSTIGKTYNNCLSIRKGVDFLLSIQNEDGGWGESYLSCPEQRYIPLEGNGSNLVQTAWAMMGLISAGQAERDVMPLHKAAKFIINSQMESGDFPQQEIVGAFMNTCMLHYATYRSTFPLWALAEYRKAAFVTHQDL</sequence>
<feature type="domain" description="Squalene cyclase C-terminal" evidence="5">
    <location>
        <begin position="447"/>
        <end position="785"/>
    </location>
</feature>
<dbReference type="NCBIfam" id="TIGR01787">
    <property type="entry name" value="squalene_cyclas"/>
    <property type="match status" value="1"/>
</dbReference>
<dbReference type="PANTHER" id="PTHR11764:SF52">
    <property type="entry name" value="AMYRIN SYNTHASE LUP2-RELATED"/>
    <property type="match status" value="1"/>
</dbReference>
<dbReference type="EMBL" id="CAKOAT010237376">
    <property type="protein sequence ID" value="CAH8357721.1"/>
    <property type="molecule type" value="Genomic_DNA"/>
</dbReference>
<name>A0ABC8KPB9_ERUVS</name>
<gene>
    <name evidence="7" type="ORF">ERUC_LOCUS23477</name>
</gene>
<dbReference type="Gene3D" id="1.50.10.20">
    <property type="match status" value="2"/>
</dbReference>
<dbReference type="Pfam" id="PF13249">
    <property type="entry name" value="SQHop_cyclase_N"/>
    <property type="match status" value="1"/>
</dbReference>
<dbReference type="InterPro" id="IPR008930">
    <property type="entry name" value="Terpenoid_cyclase/PrenylTrfase"/>
</dbReference>
<reference evidence="7 8" key="1">
    <citation type="submission" date="2022-03" db="EMBL/GenBank/DDBJ databases">
        <authorList>
            <person name="Macdonald S."/>
            <person name="Ahmed S."/>
            <person name="Newling K."/>
        </authorList>
    </citation>
    <scope>NUCLEOTIDE SEQUENCE [LARGE SCALE GENOMIC DNA]</scope>
</reference>
<evidence type="ECO:0000256" key="1">
    <source>
        <dbReference type="ARBA" id="ARBA00009755"/>
    </source>
</evidence>
<dbReference type="InterPro" id="IPR032697">
    <property type="entry name" value="SQ_cyclase_N"/>
</dbReference>
<accession>A0ABC8KPB9</accession>
<dbReference type="InterPro" id="IPR018333">
    <property type="entry name" value="Squalene_cyclase"/>
</dbReference>
<evidence type="ECO:0000256" key="4">
    <source>
        <dbReference type="RuleBase" id="RU362003"/>
    </source>
</evidence>
<comment type="similarity">
    <text evidence="1 4">Belongs to the terpene cyclase/mutase family.</text>
</comment>
<evidence type="ECO:0000256" key="3">
    <source>
        <dbReference type="ARBA" id="ARBA00023235"/>
    </source>
</evidence>
<comment type="caution">
    <text evidence="7">The sequence shown here is derived from an EMBL/GenBank/DDBJ whole genome shotgun (WGS) entry which is preliminary data.</text>
</comment>
<keyword evidence="2" id="KW-0677">Repeat</keyword>